<dbReference type="KEGG" id="aprc:113869230"/>
<organism evidence="8 9">
    <name type="scientific">Abrus precatorius</name>
    <name type="common">Indian licorice</name>
    <name type="synonym">Glycine abrus</name>
    <dbReference type="NCBI Taxonomy" id="3816"/>
    <lineage>
        <taxon>Eukaryota</taxon>
        <taxon>Viridiplantae</taxon>
        <taxon>Streptophyta</taxon>
        <taxon>Embryophyta</taxon>
        <taxon>Tracheophyta</taxon>
        <taxon>Spermatophyta</taxon>
        <taxon>Magnoliopsida</taxon>
        <taxon>eudicotyledons</taxon>
        <taxon>Gunneridae</taxon>
        <taxon>Pentapetalae</taxon>
        <taxon>rosids</taxon>
        <taxon>fabids</taxon>
        <taxon>Fabales</taxon>
        <taxon>Fabaceae</taxon>
        <taxon>Papilionoideae</taxon>
        <taxon>50 kb inversion clade</taxon>
        <taxon>NPAAA clade</taxon>
        <taxon>indigoferoid/millettioid clade</taxon>
        <taxon>Abreae</taxon>
        <taxon>Abrus</taxon>
    </lineage>
</organism>
<evidence type="ECO:0000256" key="3">
    <source>
        <dbReference type="PROSITE-ProRule" id="PRU00042"/>
    </source>
</evidence>
<dbReference type="Proteomes" id="UP000694853">
    <property type="component" value="Unplaced"/>
</dbReference>
<evidence type="ECO:0000256" key="4">
    <source>
        <dbReference type="SAM" id="MobiDB-lite"/>
    </source>
</evidence>
<dbReference type="PROSITE" id="PS00028">
    <property type="entry name" value="ZINC_FINGER_C2H2_1"/>
    <property type="match status" value="3"/>
</dbReference>
<feature type="domain" description="SET" evidence="6">
    <location>
        <begin position="1349"/>
        <end position="1481"/>
    </location>
</feature>
<dbReference type="GO" id="GO:0005694">
    <property type="term" value="C:chromosome"/>
    <property type="evidence" value="ECO:0007669"/>
    <property type="project" value="UniProtKB-SubCell"/>
</dbReference>
<dbReference type="GeneID" id="113869230"/>
<dbReference type="GO" id="GO:0042054">
    <property type="term" value="F:histone methyltransferase activity"/>
    <property type="evidence" value="ECO:0007669"/>
    <property type="project" value="InterPro"/>
</dbReference>
<dbReference type="GO" id="GO:0008270">
    <property type="term" value="F:zinc ion binding"/>
    <property type="evidence" value="ECO:0007669"/>
    <property type="project" value="UniProtKB-KW"/>
</dbReference>
<feature type="domain" description="C2H2-type" evidence="5">
    <location>
        <begin position="957"/>
        <end position="985"/>
    </location>
</feature>
<dbReference type="Gene3D" id="2.170.270.10">
    <property type="entry name" value="SET domain"/>
    <property type="match status" value="1"/>
</dbReference>
<comment type="subcellular location">
    <subcellularLocation>
        <location evidence="1">Chromosome</location>
    </subcellularLocation>
</comment>
<evidence type="ECO:0000259" key="7">
    <source>
        <dbReference type="PROSITE" id="PS50867"/>
    </source>
</evidence>
<keyword evidence="8" id="KW-1185">Reference proteome</keyword>
<dbReference type="RefSeq" id="XP_027361258.1">
    <property type="nucleotide sequence ID" value="XM_027505457.1"/>
</dbReference>
<evidence type="ECO:0000259" key="5">
    <source>
        <dbReference type="PROSITE" id="PS50157"/>
    </source>
</evidence>
<dbReference type="SMART" id="SM00468">
    <property type="entry name" value="PreSET"/>
    <property type="match status" value="1"/>
</dbReference>
<dbReference type="SUPFAM" id="SSF82199">
    <property type="entry name" value="SET domain"/>
    <property type="match status" value="1"/>
</dbReference>
<reference evidence="9" key="2">
    <citation type="submission" date="2025-08" db="UniProtKB">
        <authorList>
            <consortium name="RefSeq"/>
        </authorList>
    </citation>
    <scope>IDENTIFICATION</scope>
    <source>
        <tissue evidence="9">Young leaves</tissue>
    </source>
</reference>
<keyword evidence="2" id="KW-0158">Chromosome</keyword>
<dbReference type="PANTHER" id="PTHR47325">
    <property type="entry name" value="HISTONE-LYSINE N-METHYLTRANSFERASE SUVR5"/>
    <property type="match status" value="1"/>
</dbReference>
<keyword evidence="3" id="KW-0863">Zinc-finger</keyword>
<dbReference type="InterPro" id="IPR046341">
    <property type="entry name" value="SET_dom_sf"/>
</dbReference>
<accession>A0A8B8M053</accession>
<dbReference type="PROSITE" id="PS50867">
    <property type="entry name" value="PRE_SET"/>
    <property type="match status" value="1"/>
</dbReference>
<feature type="domain" description="C2H2-type" evidence="5">
    <location>
        <begin position="854"/>
        <end position="877"/>
    </location>
</feature>
<dbReference type="Pfam" id="PF00856">
    <property type="entry name" value="SET"/>
    <property type="match status" value="1"/>
</dbReference>
<feature type="domain" description="Pre-SET" evidence="7">
    <location>
        <begin position="1270"/>
        <end position="1346"/>
    </location>
</feature>
<keyword evidence="3" id="KW-0862">Zinc</keyword>
<dbReference type="Gene3D" id="3.30.160.60">
    <property type="entry name" value="Classic Zinc Finger"/>
    <property type="match status" value="1"/>
</dbReference>
<dbReference type="Pfam" id="PF05033">
    <property type="entry name" value="Pre-SET"/>
    <property type="match status" value="1"/>
</dbReference>
<evidence type="ECO:0000259" key="6">
    <source>
        <dbReference type="PROSITE" id="PS50280"/>
    </source>
</evidence>
<dbReference type="InterPro" id="IPR013087">
    <property type="entry name" value="Znf_C2H2_type"/>
</dbReference>
<dbReference type="PROSITE" id="PS50157">
    <property type="entry name" value="ZINC_FINGER_C2H2_2"/>
    <property type="match status" value="2"/>
</dbReference>
<dbReference type="InterPro" id="IPR007728">
    <property type="entry name" value="Pre-SET_dom"/>
</dbReference>
<dbReference type="OrthoDB" id="308383at2759"/>
<gene>
    <name evidence="9" type="primary">LOC113869230</name>
</gene>
<evidence type="ECO:0000256" key="2">
    <source>
        <dbReference type="ARBA" id="ARBA00022454"/>
    </source>
</evidence>
<dbReference type="PROSITE" id="PS50280">
    <property type="entry name" value="SET"/>
    <property type="match status" value="1"/>
</dbReference>
<dbReference type="SMART" id="SM00355">
    <property type="entry name" value="ZnF_C2H2"/>
    <property type="match status" value="4"/>
</dbReference>
<dbReference type="InterPro" id="IPR040689">
    <property type="entry name" value="SUVR5_Znf-C2H2_3rpt"/>
</dbReference>
<dbReference type="GO" id="GO:0005634">
    <property type="term" value="C:nucleus"/>
    <property type="evidence" value="ECO:0007669"/>
    <property type="project" value="InterPro"/>
</dbReference>
<sequence>MEVLPCSGVKYAGESDCPQQNSGSAFVYREEHNCPENDEQVRLVDAQPSVSSHEMQGLQIEGQDEGKQIICDLSTNSDCQCIGASFYDCQVEDQKEYCGFHDFQEDVINEPCLMSENSVSIVDTIESESPNNNREGDLSCSEPKWLEGDGSVALWVKWRGKWQAGIRCARADWPLWTLKAKPTHDRKKYFVIFFPHTRIYSWADMLLVRPINEFPHPIVYNSHQVGLKMVRDLTVARRFIMQKLAIGMLNIVDQLHFNALTETARDVKVWKEFAMEASRCNGYSDFGRMLLKLHNSILQPYINADWLQHSYHSWDERCQSANSAELVELLKEELFDSISWNDVNTLWDAPVQPLLGSEWKTLKHDVMKWFSTPHSLTSSKDTQQQSSDDLYQANLQVCRKRPKLEVRRAETHASQVEIKGSDHSIALDTDPGFFKNQDTLSALATETYKQDHVREVPIATDSPSNLASKWNEIVVEAADSDFLHNKEIGSTPVSEITVVKSVEPGSKNRQCIAYIEAKGRQCVRWANDGDVYCCVHLSSRFLGSSTKAEKPAVVDTPMCEGTTVLGTRCKHRSLPGSLFCKKHRPHGETEQISNLPQNTLKRKHEENYTGPEDMFCKDMVLVNVESPLQVDPVSSIGGDLLHGESNFNEKPMPSENDHNAMESLQCIGSPPYDNKNPCREGPKRYFLYCEQHLPSWLKRARNGKSRIVSKEVFTELLRDCSSWEQKVHLHKACELFYRLFKSILSLRNPVPKDVQFQWALTEASKDSCVGEFFTKLVHSEKERIKLMWGFNDDMDMPSVMQEPPLLPFATNDSFDNENAIKCKICSADFPDDQALGNHWMDSHKKEAQWLFRGYACAICLDSFTNKKMLENHVQERHHVQFVEQCMLLQCIPCGSHFGNTEQLWQHVLSVHPVDFKPAKAPEQQTFSNGEDSPVKHDQGNLASLENNSENTGGLRKFVCRFCGLKFDLLPDLGRHHQAAHMGPNLVSSRPGKRGVRHYSYRLKSGRLSRPRFKKGLAAASYRIRNKANANLKRCIQATNSLGMGGITIKPHANETTNIGRLAEHQCSAVAKILFSEIQKTKPRPNNLDILTIARSTCCKVSLVASLEEKYGILPEKLYLKAAKLCSEHNILVNWHQEGFVCPRGCYVSKDQALLSTLASLPNGFVMPKSSNLCDSASDEWEVDEFHCIINSRGLKLGSLQKAVILCDDISFGKESVPVICVVDQELMHSLHMPGCNEQNTNSSMPWESFTYVTKPILDQSLSLDSECLQLGCACSYPTCCPETCDHVYLFGNDYDDAKDIFGKPMRGRFPYDENGRIILEEGYLVSECNHMCKCNKACPNRVLQNGVRVKLEVFKTEKKGWAVRAGEAILRGTFVCEYIGEVLDVQEACNRRKRYAIGNCSYFYDIDARVNDMGRLIEGQAQYVIDASKYGNVSRFINHSCSPNLVNHQVLVESMDCERAHIGFYASRDIALGEELTYDYQYELVPGEGSPCLCESLKCRGRLC</sequence>
<dbReference type="InterPro" id="IPR001214">
    <property type="entry name" value="SET_dom"/>
</dbReference>
<feature type="region of interest" description="Disordered" evidence="4">
    <location>
        <begin position="922"/>
        <end position="947"/>
    </location>
</feature>
<dbReference type="SMART" id="SM00317">
    <property type="entry name" value="SET"/>
    <property type="match status" value="1"/>
</dbReference>
<evidence type="ECO:0000313" key="9">
    <source>
        <dbReference type="RefSeq" id="XP_027361258.1"/>
    </source>
</evidence>
<dbReference type="PANTHER" id="PTHR47325:SF1">
    <property type="entry name" value="HISTONE-LYSINE N-METHYLTRANSFERASE SUVR5"/>
    <property type="match status" value="1"/>
</dbReference>
<keyword evidence="3" id="KW-0479">Metal-binding</keyword>
<protein>
    <submittedName>
        <fullName evidence="9">Histone-lysine N-methyltransferase SUVR5-like isoform X1</fullName>
    </submittedName>
</protein>
<evidence type="ECO:0000313" key="8">
    <source>
        <dbReference type="Proteomes" id="UP000694853"/>
    </source>
</evidence>
<dbReference type="Pfam" id="PF18868">
    <property type="entry name" value="zf-C2H2_3rep"/>
    <property type="match status" value="1"/>
</dbReference>
<name>A0A8B8M053_ABRPR</name>
<proteinExistence type="predicted"/>
<reference evidence="8" key="1">
    <citation type="journal article" date="2019" name="Toxins">
        <title>Detection of Abrin-Like and Prepropulchellin-Like Toxin Genes and Transcripts Using Whole Genome Sequencing and Full-Length Transcript Sequencing of Abrus precatorius.</title>
        <authorList>
            <person name="Hovde B.T."/>
            <person name="Daligault H.E."/>
            <person name="Hanschen E.R."/>
            <person name="Kunde Y.A."/>
            <person name="Johnson M.B."/>
            <person name="Starkenburg S.R."/>
            <person name="Johnson S.L."/>
        </authorList>
    </citation>
    <scope>NUCLEOTIDE SEQUENCE [LARGE SCALE GENOMIC DNA]</scope>
</reference>
<evidence type="ECO:0000256" key="1">
    <source>
        <dbReference type="ARBA" id="ARBA00004286"/>
    </source>
</evidence>